<keyword evidence="2" id="KW-1185">Reference proteome</keyword>
<sequence>MEYYFQRLLYMIGTDNQLISGHRDPLLAYGGPFGRRGTIELLKTNTIFGENQDELYEGQEGCVYFVEPVWFHAKATQSRSPSPYEKTAGAV</sequence>
<dbReference type="AlphaFoldDB" id="A0A9J5ZNP2"/>
<dbReference type="EMBL" id="JACXVP010000003">
    <property type="protein sequence ID" value="KAG5613776.1"/>
    <property type="molecule type" value="Genomic_DNA"/>
</dbReference>
<accession>A0A9J5ZNP2</accession>
<organism evidence="1 2">
    <name type="scientific">Solanum commersonii</name>
    <name type="common">Commerson's wild potato</name>
    <name type="synonym">Commerson's nightshade</name>
    <dbReference type="NCBI Taxonomy" id="4109"/>
    <lineage>
        <taxon>Eukaryota</taxon>
        <taxon>Viridiplantae</taxon>
        <taxon>Streptophyta</taxon>
        <taxon>Embryophyta</taxon>
        <taxon>Tracheophyta</taxon>
        <taxon>Spermatophyta</taxon>
        <taxon>Magnoliopsida</taxon>
        <taxon>eudicotyledons</taxon>
        <taxon>Gunneridae</taxon>
        <taxon>Pentapetalae</taxon>
        <taxon>asterids</taxon>
        <taxon>lamiids</taxon>
        <taxon>Solanales</taxon>
        <taxon>Solanaceae</taxon>
        <taxon>Solanoideae</taxon>
        <taxon>Solaneae</taxon>
        <taxon>Solanum</taxon>
    </lineage>
</organism>
<comment type="caution">
    <text evidence="1">The sequence shown here is derived from an EMBL/GenBank/DDBJ whole genome shotgun (WGS) entry which is preliminary data.</text>
</comment>
<evidence type="ECO:0000313" key="2">
    <source>
        <dbReference type="Proteomes" id="UP000824120"/>
    </source>
</evidence>
<proteinExistence type="predicted"/>
<name>A0A9J5ZNP2_SOLCO</name>
<gene>
    <name evidence="1" type="ORF">H5410_013600</name>
</gene>
<dbReference type="Proteomes" id="UP000824120">
    <property type="component" value="Chromosome 3"/>
</dbReference>
<evidence type="ECO:0000313" key="1">
    <source>
        <dbReference type="EMBL" id="KAG5613776.1"/>
    </source>
</evidence>
<protein>
    <submittedName>
        <fullName evidence="1">Uncharacterized protein</fullName>
    </submittedName>
</protein>
<reference evidence="1 2" key="1">
    <citation type="submission" date="2020-09" db="EMBL/GenBank/DDBJ databases">
        <title>De no assembly of potato wild relative species, Solanum commersonii.</title>
        <authorList>
            <person name="Cho K."/>
        </authorList>
    </citation>
    <scope>NUCLEOTIDE SEQUENCE [LARGE SCALE GENOMIC DNA]</scope>
    <source>
        <strain evidence="1">LZ3.2</strain>
        <tissue evidence="1">Leaf</tissue>
    </source>
</reference>